<proteinExistence type="predicted"/>
<name>A0ABP8HAU9_9BURK</name>
<evidence type="ECO:0000313" key="1">
    <source>
        <dbReference type="EMBL" id="GAA4336636.1"/>
    </source>
</evidence>
<dbReference type="EMBL" id="BAABGJ010000011">
    <property type="protein sequence ID" value="GAA4336636.1"/>
    <property type="molecule type" value="Genomic_DNA"/>
</dbReference>
<comment type="caution">
    <text evidence="1">The sequence shown here is derived from an EMBL/GenBank/DDBJ whole genome shotgun (WGS) entry which is preliminary data.</text>
</comment>
<protein>
    <recommendedName>
        <fullName evidence="3">DUF1488 family protein</fullName>
    </recommendedName>
</protein>
<sequence>MPSEAIFLPAAGSVQFAIYPDGYDGARIIARIDEEALHARFHAPDGESALVRTYDENADSIDALATARYRENPRAAICLHSTDFQASGF</sequence>
<accession>A0ABP8HAU9</accession>
<reference evidence="2" key="1">
    <citation type="journal article" date="2019" name="Int. J. Syst. Evol. Microbiol.">
        <title>The Global Catalogue of Microorganisms (GCM) 10K type strain sequencing project: providing services to taxonomists for standard genome sequencing and annotation.</title>
        <authorList>
            <consortium name="The Broad Institute Genomics Platform"/>
            <consortium name="The Broad Institute Genome Sequencing Center for Infectious Disease"/>
            <person name="Wu L."/>
            <person name="Ma J."/>
        </authorList>
    </citation>
    <scope>NUCLEOTIDE SEQUENCE [LARGE SCALE GENOMIC DNA]</scope>
    <source>
        <strain evidence="2">JCM 17804</strain>
    </source>
</reference>
<organism evidence="1 2">
    <name type="scientific">Variovorax defluvii</name>
    <dbReference type="NCBI Taxonomy" id="913761"/>
    <lineage>
        <taxon>Bacteria</taxon>
        <taxon>Pseudomonadati</taxon>
        <taxon>Pseudomonadota</taxon>
        <taxon>Betaproteobacteria</taxon>
        <taxon>Burkholderiales</taxon>
        <taxon>Comamonadaceae</taxon>
        <taxon>Variovorax</taxon>
    </lineage>
</organism>
<gene>
    <name evidence="1" type="ORF">GCM10023165_14060</name>
</gene>
<evidence type="ECO:0000313" key="2">
    <source>
        <dbReference type="Proteomes" id="UP001500975"/>
    </source>
</evidence>
<keyword evidence="2" id="KW-1185">Reference proteome</keyword>
<dbReference type="Proteomes" id="UP001500975">
    <property type="component" value="Unassembled WGS sequence"/>
</dbReference>
<evidence type="ECO:0008006" key="3">
    <source>
        <dbReference type="Google" id="ProtNLM"/>
    </source>
</evidence>
<dbReference type="RefSeq" id="WP_345536823.1">
    <property type="nucleotide sequence ID" value="NZ_BAABGJ010000011.1"/>
</dbReference>